<evidence type="ECO:0000256" key="1">
    <source>
        <dbReference type="SAM" id="MobiDB-lite"/>
    </source>
</evidence>
<accession>A0A7K1GLY6</accession>
<dbReference type="EMBL" id="WMJY01000013">
    <property type="protein sequence ID" value="MTH29750.1"/>
    <property type="molecule type" value="Genomic_DNA"/>
</dbReference>
<evidence type="ECO:0000313" key="4">
    <source>
        <dbReference type="Proteomes" id="UP000488936"/>
    </source>
</evidence>
<keyword evidence="4" id="KW-1185">Reference proteome</keyword>
<evidence type="ECO:0000313" key="3">
    <source>
        <dbReference type="EMBL" id="MTH29750.1"/>
    </source>
</evidence>
<dbReference type="Proteomes" id="UP000488936">
    <property type="component" value="Unassembled WGS sequence"/>
</dbReference>
<feature type="compositionally biased region" description="Low complexity" evidence="1">
    <location>
        <begin position="23"/>
        <end position="34"/>
    </location>
</feature>
<proteinExistence type="predicted"/>
<keyword evidence="2" id="KW-0732">Signal</keyword>
<feature type="region of interest" description="Disordered" evidence="1">
    <location>
        <begin position="23"/>
        <end position="43"/>
    </location>
</feature>
<protein>
    <recommendedName>
        <fullName evidence="5">Lipocalin-like domain-containing protein</fullName>
    </recommendedName>
</protein>
<comment type="caution">
    <text evidence="3">The sequence shown here is derived from an EMBL/GenBank/DDBJ whole genome shotgun (WGS) entry which is preliminary data.</text>
</comment>
<name>A0A7K1GLY6_9FLAO</name>
<feature type="chain" id="PRO_5029542473" description="Lipocalin-like domain-containing protein" evidence="2">
    <location>
        <begin position="22"/>
        <end position="148"/>
    </location>
</feature>
<sequence length="148" mass="15943">MIKKVLLVALIGLFGMFSVGCSSDDSGSNNGSNGTEQGVSKDTKIKTPTWVQGQWTVVADGTNTIGYIVKPNDFCTSVAATMCYQSMIDQASRISPDAVSVEQEYSEGYYRLSINVTGVGSTYVFRQKEGGNISITIDSGMETLLKRK</sequence>
<dbReference type="AlphaFoldDB" id="A0A7K1GLY6"/>
<evidence type="ECO:0000256" key="2">
    <source>
        <dbReference type="SAM" id="SignalP"/>
    </source>
</evidence>
<feature type="signal peptide" evidence="2">
    <location>
        <begin position="1"/>
        <end position="21"/>
    </location>
</feature>
<organism evidence="3 4">
    <name type="scientific">Myroides pelagicus</name>
    <dbReference type="NCBI Taxonomy" id="270914"/>
    <lineage>
        <taxon>Bacteria</taxon>
        <taxon>Pseudomonadati</taxon>
        <taxon>Bacteroidota</taxon>
        <taxon>Flavobacteriia</taxon>
        <taxon>Flavobacteriales</taxon>
        <taxon>Flavobacteriaceae</taxon>
        <taxon>Myroides</taxon>
    </lineage>
</organism>
<dbReference type="RefSeq" id="WP_155035746.1">
    <property type="nucleotide sequence ID" value="NZ_JAYMMG010000016.1"/>
</dbReference>
<dbReference type="PROSITE" id="PS51257">
    <property type="entry name" value="PROKAR_LIPOPROTEIN"/>
    <property type="match status" value="1"/>
</dbReference>
<evidence type="ECO:0008006" key="5">
    <source>
        <dbReference type="Google" id="ProtNLM"/>
    </source>
</evidence>
<dbReference type="OrthoDB" id="1151192at2"/>
<gene>
    <name evidence="3" type="ORF">GJV77_07440</name>
</gene>
<reference evidence="3 4" key="1">
    <citation type="journal article" date="2006" name="Int. J. Syst. Evol. Microbiol.">
        <title>Myroides pelagicus sp. nov., isolated from seawater in Thailand.</title>
        <authorList>
            <person name="Yoon J."/>
            <person name="Maneerat S."/>
            <person name="Kawai F."/>
            <person name="Yokota A."/>
        </authorList>
    </citation>
    <scope>NUCLEOTIDE SEQUENCE [LARGE SCALE GENOMIC DNA]</scope>
    <source>
        <strain evidence="3 4">SM1T</strain>
    </source>
</reference>